<sequence>MIHELIHYLADLSFDKDNRLFLKAGITNDFNICQSRVYSPVDAAMQSGAKVDRNGEIWNTRETIMKLPKTKRLIAELSVAAQRYGIAGERR</sequence>
<dbReference type="AlphaFoldDB" id="A0AA35PDT5"/>
<gene>
    <name evidence="1" type="ORF">PODLI_1B031857</name>
</gene>
<organism evidence="1 2">
    <name type="scientific">Podarcis lilfordi</name>
    <name type="common">Lilford's wall lizard</name>
    <dbReference type="NCBI Taxonomy" id="74358"/>
    <lineage>
        <taxon>Eukaryota</taxon>
        <taxon>Metazoa</taxon>
        <taxon>Chordata</taxon>
        <taxon>Craniata</taxon>
        <taxon>Vertebrata</taxon>
        <taxon>Euteleostomi</taxon>
        <taxon>Lepidosauria</taxon>
        <taxon>Squamata</taxon>
        <taxon>Bifurcata</taxon>
        <taxon>Unidentata</taxon>
        <taxon>Episquamata</taxon>
        <taxon>Laterata</taxon>
        <taxon>Lacertibaenia</taxon>
        <taxon>Lacertidae</taxon>
        <taxon>Podarcis</taxon>
    </lineage>
</organism>
<evidence type="ECO:0000313" key="2">
    <source>
        <dbReference type="Proteomes" id="UP001178461"/>
    </source>
</evidence>
<evidence type="ECO:0000313" key="1">
    <source>
        <dbReference type="EMBL" id="CAI5785246.1"/>
    </source>
</evidence>
<name>A0AA35PDT5_9SAUR</name>
<protein>
    <submittedName>
        <fullName evidence="1">Uncharacterized protein</fullName>
    </submittedName>
</protein>
<dbReference type="Proteomes" id="UP001178461">
    <property type="component" value="Chromosome 10"/>
</dbReference>
<accession>A0AA35PDT5</accession>
<dbReference type="EMBL" id="OX395135">
    <property type="protein sequence ID" value="CAI5785246.1"/>
    <property type="molecule type" value="Genomic_DNA"/>
</dbReference>
<reference evidence="1" key="1">
    <citation type="submission" date="2022-12" db="EMBL/GenBank/DDBJ databases">
        <authorList>
            <person name="Alioto T."/>
            <person name="Alioto T."/>
            <person name="Gomez Garrido J."/>
        </authorList>
    </citation>
    <scope>NUCLEOTIDE SEQUENCE</scope>
</reference>
<keyword evidence="2" id="KW-1185">Reference proteome</keyword>
<proteinExistence type="predicted"/>